<dbReference type="Proteomes" id="UP000642284">
    <property type="component" value="Unassembled WGS sequence"/>
</dbReference>
<evidence type="ECO:0000256" key="2">
    <source>
        <dbReference type="ARBA" id="ARBA00022448"/>
    </source>
</evidence>
<keyword evidence="5 7" id="KW-1133">Transmembrane helix</keyword>
<name>A0ABR7SG84_9ACTN</name>
<comment type="subcellular location">
    <subcellularLocation>
        <location evidence="1">Cell membrane</location>
        <topology evidence="1">Multi-pass membrane protein</topology>
    </subcellularLocation>
</comment>
<feature type="transmembrane region" description="Helical" evidence="7">
    <location>
        <begin position="280"/>
        <end position="296"/>
    </location>
</feature>
<evidence type="ECO:0000256" key="7">
    <source>
        <dbReference type="SAM" id="Phobius"/>
    </source>
</evidence>
<dbReference type="InterPro" id="IPR050171">
    <property type="entry name" value="MFS_Transporters"/>
</dbReference>
<keyword evidence="9" id="KW-1185">Reference proteome</keyword>
<evidence type="ECO:0000256" key="3">
    <source>
        <dbReference type="ARBA" id="ARBA00022475"/>
    </source>
</evidence>
<organism evidence="8 9">
    <name type="scientific">Streptomyces polyasparticus</name>
    <dbReference type="NCBI Taxonomy" id="2767826"/>
    <lineage>
        <taxon>Bacteria</taxon>
        <taxon>Bacillati</taxon>
        <taxon>Actinomycetota</taxon>
        <taxon>Actinomycetes</taxon>
        <taxon>Kitasatosporales</taxon>
        <taxon>Streptomycetaceae</taxon>
        <taxon>Streptomyces</taxon>
    </lineage>
</organism>
<comment type="caution">
    <text evidence="8">The sequence shown here is derived from an EMBL/GenBank/DDBJ whole genome shotgun (WGS) entry which is preliminary data.</text>
</comment>
<evidence type="ECO:0000256" key="4">
    <source>
        <dbReference type="ARBA" id="ARBA00022692"/>
    </source>
</evidence>
<keyword evidence="6 7" id="KW-0472">Membrane</keyword>
<dbReference type="InterPro" id="IPR036259">
    <property type="entry name" value="MFS_trans_sf"/>
</dbReference>
<dbReference type="EMBL" id="JACTVJ010000007">
    <property type="protein sequence ID" value="MBC9714002.1"/>
    <property type="molecule type" value="Genomic_DNA"/>
</dbReference>
<dbReference type="Pfam" id="PF07690">
    <property type="entry name" value="MFS_1"/>
    <property type="match status" value="1"/>
</dbReference>
<feature type="transmembrane region" description="Helical" evidence="7">
    <location>
        <begin position="240"/>
        <end position="259"/>
    </location>
</feature>
<feature type="transmembrane region" description="Helical" evidence="7">
    <location>
        <begin position="369"/>
        <end position="386"/>
    </location>
</feature>
<dbReference type="Gene3D" id="1.20.1250.20">
    <property type="entry name" value="MFS general substrate transporter like domains"/>
    <property type="match status" value="1"/>
</dbReference>
<keyword evidence="3" id="KW-1003">Cell membrane</keyword>
<dbReference type="RefSeq" id="WP_187814496.1">
    <property type="nucleotide sequence ID" value="NZ_JACTVJ010000007.1"/>
</dbReference>
<feature type="transmembrane region" description="Helical" evidence="7">
    <location>
        <begin position="165"/>
        <end position="187"/>
    </location>
</feature>
<proteinExistence type="predicted"/>
<dbReference type="PANTHER" id="PTHR23517">
    <property type="entry name" value="RESISTANCE PROTEIN MDTM, PUTATIVE-RELATED-RELATED"/>
    <property type="match status" value="1"/>
</dbReference>
<evidence type="ECO:0000256" key="5">
    <source>
        <dbReference type="ARBA" id="ARBA00022989"/>
    </source>
</evidence>
<dbReference type="InterPro" id="IPR011701">
    <property type="entry name" value="MFS"/>
</dbReference>
<sequence>MTNLLPPRGPQRTLALAQLSNSTGDGAYYVTSALYFTHVVGLSPARIGLGLTVAWAIGSLVGAPLGSFADRRGPRGTAVLLALATAVSVASFLVVRDFAAFLVAACVYATAQSGLAAARQALLAGLVAHADRTNALAHLQSTSNAGLTVGAGLGGVALSLGTSSAYLTVFALDAASFLLCALVLLRLPAVPGSPPVQGARLEVLRDRPYVVITLLNAVLLLRLPLLSIALPLWITERTAAPEWLVSALFILNCGAVMLFQVRMAAGIKGLATATHALRRSGLLMVPTCAVFALSAWGSPWVAAAVLVVGAVLLVIAEMWQSAGAWQLSFDLAPAGRTGEYQGFFGTGVTIARTTGPLLLTLLLLDLGTLGWLLTGVLLMLASYALGPASRWAARRMAAQGAELHQGSEQLVQ</sequence>
<protein>
    <submittedName>
        <fullName evidence="8">MFS transporter</fullName>
    </submittedName>
</protein>
<evidence type="ECO:0000256" key="1">
    <source>
        <dbReference type="ARBA" id="ARBA00004651"/>
    </source>
</evidence>
<feature type="transmembrane region" description="Helical" evidence="7">
    <location>
        <begin position="208"/>
        <end position="234"/>
    </location>
</feature>
<reference evidence="8 9" key="1">
    <citation type="submission" date="2020-08" db="EMBL/GenBank/DDBJ databases">
        <title>Genemic of Streptomyces polyaspartic.</title>
        <authorList>
            <person name="Liu W."/>
        </authorList>
    </citation>
    <scope>NUCLEOTIDE SEQUENCE [LARGE SCALE GENOMIC DNA]</scope>
    <source>
        <strain evidence="8 9">TRM66268-LWL</strain>
    </source>
</reference>
<keyword evidence="4 7" id="KW-0812">Transmembrane</keyword>
<feature type="transmembrane region" description="Helical" evidence="7">
    <location>
        <begin position="78"/>
        <end position="95"/>
    </location>
</feature>
<feature type="transmembrane region" description="Helical" evidence="7">
    <location>
        <begin position="302"/>
        <end position="319"/>
    </location>
</feature>
<keyword evidence="2" id="KW-0813">Transport</keyword>
<gene>
    <name evidence="8" type="ORF">H9Y04_15650</name>
</gene>
<feature type="transmembrane region" description="Helical" evidence="7">
    <location>
        <begin position="47"/>
        <end position="66"/>
    </location>
</feature>
<dbReference type="SUPFAM" id="SSF103473">
    <property type="entry name" value="MFS general substrate transporter"/>
    <property type="match status" value="1"/>
</dbReference>
<evidence type="ECO:0000313" key="8">
    <source>
        <dbReference type="EMBL" id="MBC9714002.1"/>
    </source>
</evidence>
<evidence type="ECO:0000313" key="9">
    <source>
        <dbReference type="Proteomes" id="UP000642284"/>
    </source>
</evidence>
<dbReference type="PANTHER" id="PTHR23517:SF2">
    <property type="entry name" value="MULTIDRUG RESISTANCE PROTEIN MDTH"/>
    <property type="match status" value="1"/>
</dbReference>
<accession>A0ABR7SG84</accession>
<feature type="transmembrane region" description="Helical" evidence="7">
    <location>
        <begin position="340"/>
        <end position="363"/>
    </location>
</feature>
<evidence type="ECO:0000256" key="6">
    <source>
        <dbReference type="ARBA" id="ARBA00023136"/>
    </source>
</evidence>